<dbReference type="Pfam" id="PF00291">
    <property type="entry name" value="PALP"/>
    <property type="match status" value="1"/>
</dbReference>
<protein>
    <recommendedName>
        <fullName evidence="5">Cysteine synthase</fullName>
        <ecNumber evidence="4">2.5.1.47</ecNumber>
    </recommendedName>
    <alternativeName>
        <fullName evidence="7">O-acetylserine (thiol)-lyase</fullName>
    </alternativeName>
    <alternativeName>
        <fullName evidence="8">O-acetylserine sulfhydrylase</fullName>
    </alternativeName>
</protein>
<sequence length="301" mass="32846">MKNNILELIGNTPIVKVSNVEKRAENLYVKLEGKNPGGSVKDRAVYGMIRDAMKTGKLKKGSTIIEPTSGNTGIAIAMIGNLMGYNVKIVMPETMSIERRNIIKSYGAELILTDGTKGMKGAIEKANELFESNKNYFMLNQFSNESNYLYHYETTGPEIIKSNKDIEIFVTGVGTGGTITGVAKYLKEYNANIKVVAVEPESSAVISGNGPGPHKIQGIGAGFIPSNYKEEFIDEVVTVTDEESFEMTKKLLKQEGLFIGISTGANLAAVMKIFDKYGYDKNIVFISPDGGEKYVSTGIYL</sequence>
<feature type="binding site" evidence="10">
    <location>
        <position position="262"/>
    </location>
    <ligand>
        <name>pyridoxal 5'-phosphate</name>
        <dbReference type="ChEBI" id="CHEBI:597326"/>
    </ligand>
</feature>
<comment type="pathway">
    <text evidence="2">Amino-acid biosynthesis; L-cysteine biosynthesis; L-cysteine from L-serine: step 2/2.</text>
</comment>
<feature type="binding site" evidence="10">
    <location>
        <begin position="174"/>
        <end position="178"/>
    </location>
    <ligand>
        <name>pyridoxal 5'-phosphate</name>
        <dbReference type="ChEBI" id="CHEBI:597326"/>
    </ligand>
</feature>
<dbReference type="EMBL" id="AP028654">
    <property type="protein sequence ID" value="BEP29630.1"/>
    <property type="molecule type" value="Genomic_DNA"/>
</dbReference>
<evidence type="ECO:0000313" key="14">
    <source>
        <dbReference type="Proteomes" id="UP001321786"/>
    </source>
</evidence>
<comment type="cofactor">
    <cofactor evidence="1 10">
        <name>pyridoxal 5'-phosphate</name>
        <dbReference type="ChEBI" id="CHEBI:597326"/>
    </cofactor>
</comment>
<dbReference type="CDD" id="cd01561">
    <property type="entry name" value="CBS_like"/>
    <property type="match status" value="1"/>
</dbReference>
<dbReference type="FunFam" id="3.40.50.1100:FF:000118">
    <property type="entry name" value="Related to CYS4-cystathionine beta-synthase"/>
    <property type="match status" value="1"/>
</dbReference>
<dbReference type="InterPro" id="IPR005856">
    <property type="entry name" value="Cys_synth"/>
</dbReference>
<evidence type="ECO:0000256" key="7">
    <source>
        <dbReference type="ARBA" id="ARBA00030296"/>
    </source>
</evidence>
<evidence type="ECO:0000313" key="13">
    <source>
        <dbReference type="EMBL" id="BEP29630.1"/>
    </source>
</evidence>
<dbReference type="PANTHER" id="PTHR10314">
    <property type="entry name" value="CYSTATHIONINE BETA-SYNTHASE"/>
    <property type="match status" value="1"/>
</dbReference>
<name>A0AAU9EWZ8_9FIRM</name>
<evidence type="ECO:0000259" key="12">
    <source>
        <dbReference type="Pfam" id="PF00291"/>
    </source>
</evidence>
<dbReference type="InterPro" id="IPR005859">
    <property type="entry name" value="CysK"/>
</dbReference>
<comment type="catalytic activity">
    <reaction evidence="9">
        <text>O-acetyl-L-serine + hydrogen sulfide = L-cysteine + acetate</text>
        <dbReference type="Rhea" id="RHEA:14829"/>
        <dbReference type="ChEBI" id="CHEBI:29919"/>
        <dbReference type="ChEBI" id="CHEBI:30089"/>
        <dbReference type="ChEBI" id="CHEBI:35235"/>
        <dbReference type="ChEBI" id="CHEBI:58340"/>
        <dbReference type="EC" id="2.5.1.47"/>
    </reaction>
</comment>
<evidence type="ECO:0000256" key="1">
    <source>
        <dbReference type="ARBA" id="ARBA00001933"/>
    </source>
</evidence>
<dbReference type="FunFam" id="3.40.50.1100:FF:000003">
    <property type="entry name" value="Cystathionine beta-synthase"/>
    <property type="match status" value="1"/>
</dbReference>
<dbReference type="InterPro" id="IPR050214">
    <property type="entry name" value="Cys_Synth/Cystath_Beta-Synth"/>
</dbReference>
<keyword evidence="6 10" id="KW-0663">Pyridoxal phosphate</keyword>
<dbReference type="Gene3D" id="3.40.50.1100">
    <property type="match status" value="2"/>
</dbReference>
<evidence type="ECO:0000256" key="8">
    <source>
        <dbReference type="ARBA" id="ARBA00033075"/>
    </source>
</evidence>
<feature type="domain" description="Tryptophan synthase beta chain-like PALP" evidence="12">
    <location>
        <begin position="6"/>
        <end position="289"/>
    </location>
</feature>
<gene>
    <name evidence="13" type="primary">cysK</name>
    <name evidence="13" type="ORF">HLPR_19610</name>
</gene>
<dbReference type="InterPro" id="IPR001926">
    <property type="entry name" value="TrpB-like_PALP"/>
</dbReference>
<dbReference type="SUPFAM" id="SSF53686">
    <property type="entry name" value="Tryptophan synthase beta subunit-like PLP-dependent enzymes"/>
    <property type="match status" value="1"/>
</dbReference>
<dbReference type="GO" id="GO:0004124">
    <property type="term" value="F:cysteine synthase activity"/>
    <property type="evidence" value="ECO:0007669"/>
    <property type="project" value="UniProtKB-EC"/>
</dbReference>
<dbReference type="Proteomes" id="UP001321786">
    <property type="component" value="Chromosome"/>
</dbReference>
<feature type="binding site" evidence="10">
    <location>
        <position position="71"/>
    </location>
    <ligand>
        <name>pyridoxal 5'-phosphate</name>
        <dbReference type="ChEBI" id="CHEBI:597326"/>
    </ligand>
</feature>
<evidence type="ECO:0000256" key="2">
    <source>
        <dbReference type="ARBA" id="ARBA00004962"/>
    </source>
</evidence>
<proteinExistence type="inferred from homology"/>
<accession>A0AAU9EWZ8</accession>
<evidence type="ECO:0000256" key="9">
    <source>
        <dbReference type="ARBA" id="ARBA00047931"/>
    </source>
</evidence>
<dbReference type="RefSeq" id="WP_338535255.1">
    <property type="nucleotide sequence ID" value="NZ_AP028654.1"/>
</dbReference>
<dbReference type="InterPro" id="IPR036052">
    <property type="entry name" value="TrpB-like_PALP_sf"/>
</dbReference>
<evidence type="ECO:0000256" key="6">
    <source>
        <dbReference type="ARBA" id="ARBA00022898"/>
    </source>
</evidence>
<evidence type="ECO:0000256" key="5">
    <source>
        <dbReference type="ARBA" id="ARBA00019371"/>
    </source>
</evidence>
<dbReference type="NCBIfam" id="TIGR01139">
    <property type="entry name" value="cysK"/>
    <property type="match status" value="1"/>
</dbReference>
<evidence type="ECO:0000256" key="11">
    <source>
        <dbReference type="PIRSR" id="PIRSR605856-51"/>
    </source>
</evidence>
<dbReference type="EC" id="2.5.1.47" evidence="4"/>
<reference evidence="13 14" key="1">
    <citation type="submission" date="2023-08" db="EMBL/GenBank/DDBJ databases">
        <title>Helicovermis profunda gen. nov., sp. nov., a novel mesophilic, fermentative bacterium within the Bacillota from a deep-sea hydrothermal vent chimney.</title>
        <authorList>
            <person name="Miyazaki U."/>
            <person name="Mizutani D."/>
            <person name="Hashimoto Y."/>
            <person name="Tame A."/>
            <person name="Sawayama S."/>
            <person name="Miyazaki J."/>
            <person name="Takai K."/>
            <person name="Nakagawa S."/>
        </authorList>
    </citation>
    <scope>NUCLEOTIDE SEQUENCE [LARGE SCALE GENOMIC DNA]</scope>
    <source>
        <strain evidence="13 14">S502</strain>
    </source>
</reference>
<evidence type="ECO:0000256" key="4">
    <source>
        <dbReference type="ARBA" id="ARBA00012681"/>
    </source>
</evidence>
<dbReference type="NCBIfam" id="TIGR01136">
    <property type="entry name" value="cysKM"/>
    <property type="match status" value="1"/>
</dbReference>
<evidence type="ECO:0000256" key="3">
    <source>
        <dbReference type="ARBA" id="ARBA00007103"/>
    </source>
</evidence>
<evidence type="ECO:0000256" key="10">
    <source>
        <dbReference type="PIRSR" id="PIRSR605856-50"/>
    </source>
</evidence>
<keyword evidence="14" id="KW-1185">Reference proteome</keyword>
<dbReference type="AlphaFoldDB" id="A0AAU9EWZ8"/>
<dbReference type="KEGG" id="hprf:HLPR_19610"/>
<dbReference type="GO" id="GO:0006535">
    <property type="term" value="P:cysteine biosynthetic process from serine"/>
    <property type="evidence" value="ECO:0007669"/>
    <property type="project" value="InterPro"/>
</dbReference>
<feature type="modified residue" description="N6-(pyridoxal phosphate)lysine" evidence="11">
    <location>
        <position position="41"/>
    </location>
</feature>
<organism evidence="13 14">
    <name type="scientific">Helicovermis profundi</name>
    <dbReference type="NCBI Taxonomy" id="3065157"/>
    <lineage>
        <taxon>Bacteria</taxon>
        <taxon>Bacillati</taxon>
        <taxon>Bacillota</taxon>
        <taxon>Clostridia</taxon>
        <taxon>Helicovermis</taxon>
    </lineage>
</organism>
<comment type="similarity">
    <text evidence="3">Belongs to the cysteine synthase/cystathionine beta-synthase family.</text>
</comment>